<evidence type="ECO:0000313" key="1">
    <source>
        <dbReference type="EMBL" id="ORZ36354.1"/>
    </source>
</evidence>
<evidence type="ECO:0000313" key="2">
    <source>
        <dbReference type="Proteomes" id="UP000193411"/>
    </source>
</evidence>
<proteinExistence type="predicted"/>
<accession>A0A1Y2HQX9</accession>
<gene>
    <name evidence="1" type="ORF">BCR44DRAFT_1075138</name>
</gene>
<comment type="caution">
    <text evidence="1">The sequence shown here is derived from an EMBL/GenBank/DDBJ whole genome shotgun (WGS) entry which is preliminary data.</text>
</comment>
<dbReference type="AlphaFoldDB" id="A0A1Y2HQX9"/>
<dbReference type="Proteomes" id="UP000193411">
    <property type="component" value="Unassembled WGS sequence"/>
</dbReference>
<protein>
    <submittedName>
        <fullName evidence="1">Uncharacterized protein</fullName>
    </submittedName>
</protein>
<keyword evidence="2" id="KW-1185">Reference proteome</keyword>
<dbReference type="EMBL" id="MCFL01000017">
    <property type="protein sequence ID" value="ORZ36354.1"/>
    <property type="molecule type" value="Genomic_DNA"/>
</dbReference>
<reference evidence="1 2" key="1">
    <citation type="submission" date="2016-07" db="EMBL/GenBank/DDBJ databases">
        <title>Pervasive Adenine N6-methylation of Active Genes in Fungi.</title>
        <authorList>
            <consortium name="DOE Joint Genome Institute"/>
            <person name="Mondo S.J."/>
            <person name="Dannebaum R.O."/>
            <person name="Kuo R.C."/>
            <person name="Labutti K."/>
            <person name="Haridas S."/>
            <person name="Kuo A."/>
            <person name="Salamov A."/>
            <person name="Ahrendt S.R."/>
            <person name="Lipzen A."/>
            <person name="Sullivan W."/>
            <person name="Andreopoulos W.B."/>
            <person name="Clum A."/>
            <person name="Lindquist E."/>
            <person name="Daum C."/>
            <person name="Ramamoorthy G.K."/>
            <person name="Gryganskyi A."/>
            <person name="Culley D."/>
            <person name="Magnuson J.K."/>
            <person name="James T.Y."/>
            <person name="O'Malley M.A."/>
            <person name="Stajich J.E."/>
            <person name="Spatafora J.W."/>
            <person name="Visel A."/>
            <person name="Grigoriev I.V."/>
        </authorList>
    </citation>
    <scope>NUCLEOTIDE SEQUENCE [LARGE SCALE GENOMIC DNA]</scope>
    <source>
        <strain evidence="1 2">PL171</strain>
    </source>
</reference>
<organism evidence="1 2">
    <name type="scientific">Catenaria anguillulae PL171</name>
    <dbReference type="NCBI Taxonomy" id="765915"/>
    <lineage>
        <taxon>Eukaryota</taxon>
        <taxon>Fungi</taxon>
        <taxon>Fungi incertae sedis</taxon>
        <taxon>Blastocladiomycota</taxon>
        <taxon>Blastocladiomycetes</taxon>
        <taxon>Blastocladiales</taxon>
        <taxon>Catenariaceae</taxon>
        <taxon>Catenaria</taxon>
    </lineage>
</organism>
<sequence length="100" mass="11086">MVPVSSVCDCEVGRWLAASLMVAMFVWASSREVTWGTPKQWGRYRNHIVGWSAHANLASLLGTTPNWIGRDRQLVSCHLACEGVCTHHHSFRVLPSSPSP</sequence>
<name>A0A1Y2HQX9_9FUNG</name>